<dbReference type="InterPro" id="IPR021215">
    <property type="entry name" value="DUF2752"/>
</dbReference>
<feature type="transmembrane region" description="Helical" evidence="1">
    <location>
        <begin position="37"/>
        <end position="60"/>
    </location>
</feature>
<dbReference type="Pfam" id="PF10825">
    <property type="entry name" value="DUF2752"/>
    <property type="match status" value="1"/>
</dbReference>
<evidence type="ECO:0000313" key="3">
    <source>
        <dbReference type="Proteomes" id="UP001179363"/>
    </source>
</evidence>
<dbReference type="RefSeq" id="WP_236134934.1">
    <property type="nucleotide sequence ID" value="NZ_JAKGTH010000012.1"/>
</dbReference>
<protein>
    <submittedName>
        <fullName evidence="2">DUF2752 domain-containing protein</fullName>
    </submittedName>
</protein>
<reference evidence="2" key="1">
    <citation type="submission" date="2022-01" db="EMBL/GenBank/DDBJ databases">
        <title>Gillisia lutea sp. nov., isolated from marine plastic residues from the Malvarosa beach (Valencia, Spain).</title>
        <authorList>
            <person name="Vidal-Verdu A."/>
            <person name="Molina-Menor E."/>
            <person name="Satari L."/>
            <person name="Pascual J."/>
            <person name="Pereto J."/>
            <person name="Porcar M."/>
        </authorList>
    </citation>
    <scope>NUCLEOTIDE SEQUENCE</scope>
    <source>
        <strain evidence="2">M10.2A</strain>
    </source>
</reference>
<keyword evidence="1" id="KW-0472">Membrane</keyword>
<dbReference type="EMBL" id="JAKGTH010000012">
    <property type="protein sequence ID" value="MCF4102791.1"/>
    <property type="molecule type" value="Genomic_DNA"/>
</dbReference>
<feature type="transmembrane region" description="Helical" evidence="1">
    <location>
        <begin position="67"/>
        <end position="87"/>
    </location>
</feature>
<accession>A0ABS9EIY6</accession>
<sequence length="96" mass="11136">MEDFLLPCLNKEIFGIDCYGCGGQRALLLLLEGKFEAAYHMFPAIYTLLPLLFLVLFNIFIKFKYAYTLKIGLILLNATIIFISYIFKMYDLFNSI</sequence>
<organism evidence="2 3">
    <name type="scientific">Gillisia lutea</name>
    <dbReference type="NCBI Taxonomy" id="2909668"/>
    <lineage>
        <taxon>Bacteria</taxon>
        <taxon>Pseudomonadati</taxon>
        <taxon>Bacteroidota</taxon>
        <taxon>Flavobacteriia</taxon>
        <taxon>Flavobacteriales</taxon>
        <taxon>Flavobacteriaceae</taxon>
        <taxon>Gillisia</taxon>
    </lineage>
</organism>
<name>A0ABS9EIY6_9FLAO</name>
<evidence type="ECO:0000256" key="1">
    <source>
        <dbReference type="SAM" id="Phobius"/>
    </source>
</evidence>
<keyword evidence="1" id="KW-0812">Transmembrane</keyword>
<proteinExistence type="predicted"/>
<evidence type="ECO:0000313" key="2">
    <source>
        <dbReference type="EMBL" id="MCF4102791.1"/>
    </source>
</evidence>
<comment type="caution">
    <text evidence="2">The sequence shown here is derived from an EMBL/GenBank/DDBJ whole genome shotgun (WGS) entry which is preliminary data.</text>
</comment>
<keyword evidence="3" id="KW-1185">Reference proteome</keyword>
<keyword evidence="1" id="KW-1133">Transmembrane helix</keyword>
<gene>
    <name evidence="2" type="ORF">L1I30_14020</name>
</gene>
<dbReference type="Proteomes" id="UP001179363">
    <property type="component" value="Unassembled WGS sequence"/>
</dbReference>